<keyword evidence="2" id="KW-0732">Signal</keyword>
<keyword evidence="1" id="KW-1133">Transmembrane helix</keyword>
<dbReference type="RefSeq" id="WP_416207155.1">
    <property type="nucleotide sequence ID" value="NZ_JBBKTX010000026.1"/>
</dbReference>
<evidence type="ECO:0000313" key="4">
    <source>
        <dbReference type="Proteomes" id="UP001620597"/>
    </source>
</evidence>
<organism evidence="3 4">
    <name type="scientific">Oceanobacter antarcticus</name>
    <dbReference type="NCBI Taxonomy" id="3133425"/>
    <lineage>
        <taxon>Bacteria</taxon>
        <taxon>Pseudomonadati</taxon>
        <taxon>Pseudomonadota</taxon>
        <taxon>Gammaproteobacteria</taxon>
        <taxon>Oceanospirillales</taxon>
        <taxon>Oceanospirillaceae</taxon>
        <taxon>Oceanobacter</taxon>
    </lineage>
</organism>
<feature type="transmembrane region" description="Helical" evidence="1">
    <location>
        <begin position="59"/>
        <end position="80"/>
    </location>
</feature>
<evidence type="ECO:0000256" key="2">
    <source>
        <dbReference type="SAM" id="SignalP"/>
    </source>
</evidence>
<protein>
    <submittedName>
        <fullName evidence="3">Uncharacterized protein</fullName>
    </submittedName>
</protein>
<dbReference type="Proteomes" id="UP001620597">
    <property type="component" value="Unassembled WGS sequence"/>
</dbReference>
<accession>A0ABW8NNV4</accession>
<keyword evidence="1" id="KW-0472">Membrane</keyword>
<dbReference type="EMBL" id="JBBKTX010000026">
    <property type="protein sequence ID" value="MFK4754240.1"/>
    <property type="molecule type" value="Genomic_DNA"/>
</dbReference>
<name>A0ABW8NNV4_9GAMM</name>
<evidence type="ECO:0000313" key="3">
    <source>
        <dbReference type="EMBL" id="MFK4754240.1"/>
    </source>
</evidence>
<reference evidence="3 4" key="1">
    <citation type="submission" date="2024-03" db="EMBL/GenBank/DDBJ databases">
        <title>High-quality draft genome sequence of Oceanobacter sp. wDCs-4.</title>
        <authorList>
            <person name="Dong C."/>
        </authorList>
    </citation>
    <scope>NUCLEOTIDE SEQUENCE [LARGE SCALE GENOMIC DNA]</scope>
    <source>
        <strain evidence="4">wDCs-4</strain>
    </source>
</reference>
<keyword evidence="4" id="KW-1185">Reference proteome</keyword>
<comment type="caution">
    <text evidence="3">The sequence shown here is derived from an EMBL/GenBank/DDBJ whole genome shotgun (WGS) entry which is preliminary data.</text>
</comment>
<evidence type="ECO:0000256" key="1">
    <source>
        <dbReference type="SAM" id="Phobius"/>
    </source>
</evidence>
<sequence>MINRCIMLRMLFCVSLLGAISAVSWLDAQGDHGAFWSSQVAFSDPPALLDGDNDRYVPPAPVTLFLLTLVLMVVLLPAMVPDYRTQHRASIRVRGPPRRF</sequence>
<gene>
    <name evidence="3" type="ORF">WG929_17645</name>
</gene>
<feature type="chain" id="PRO_5047385453" evidence="2">
    <location>
        <begin position="29"/>
        <end position="100"/>
    </location>
</feature>
<keyword evidence="1" id="KW-0812">Transmembrane</keyword>
<feature type="signal peptide" evidence="2">
    <location>
        <begin position="1"/>
        <end position="28"/>
    </location>
</feature>
<proteinExistence type="predicted"/>